<sequence length="503" mass="56780">MNKKRLAPLLFFLGIALLVLVFLFFMFFPLNFGPSFDLNDNPMGNMMGGRNGMNRETNTVELKAPEQPSSKLHLPTLLKSDYETDTEVSYTVVADEGQTSFREGPLTETYGYNGSYLGPVLQVRRGQQVHINLQNKLEEETTFHWHGLKIPSDVDGGPHHAIEAEGRAEVDFTVDQEAATLWFHSHAHQKSAEQVYNGLSGLIFVEDEHSDSLDLPKEYGVNDFPLILQERFFDEDNQFNYDTVYNFDGTTGDTPLVNGTIRPYIEVGQEWVRLRVVNGSNARNYQLRLSDESFFYQIATDGGFLETPVERKEFPLSPGERAEIVVDMSKYKVGEEVSLVDISTTEILALQITGDKSGSLKPLPEKLNDLPPVEADSLPDRQIEMSGMGHKVTLNGRKFYLERIDFTVEQGKKEVWDIAVPNTSMMMGDMPHPFHVHGVQFRILSRNGSPPEAYEAGWKDTILVPPGEAIKIEIEFSQPGIFMMHCHILEHEDNGMMGQILVE</sequence>
<gene>
    <name evidence="7" type="ORF">SAMN04488099_11280</name>
</gene>
<dbReference type="PROSITE" id="PS00080">
    <property type="entry name" value="MULTICOPPER_OXIDASE2"/>
    <property type="match status" value="1"/>
</dbReference>
<dbReference type="PANTHER" id="PTHR48267">
    <property type="entry name" value="CUPREDOXIN SUPERFAMILY PROTEIN"/>
    <property type="match status" value="1"/>
</dbReference>
<dbReference type="PROSITE" id="PS00079">
    <property type="entry name" value="MULTICOPPER_OXIDASE1"/>
    <property type="match status" value="1"/>
</dbReference>
<dbReference type="InterPro" id="IPR011706">
    <property type="entry name" value="Cu-oxidase_C"/>
</dbReference>
<dbReference type="Pfam" id="PF07732">
    <property type="entry name" value="Cu-oxidase_3"/>
    <property type="match status" value="1"/>
</dbReference>
<dbReference type="InterPro" id="IPR002355">
    <property type="entry name" value="Cu_oxidase_Cu_BS"/>
</dbReference>
<evidence type="ECO:0000256" key="2">
    <source>
        <dbReference type="ARBA" id="ARBA00022723"/>
    </source>
</evidence>
<keyword evidence="4" id="KW-0812">Transmembrane</keyword>
<keyword evidence="2" id="KW-0479">Metal-binding</keyword>
<keyword evidence="4" id="KW-0472">Membrane</keyword>
<comment type="similarity">
    <text evidence="1">Belongs to the multicopper oxidase family.</text>
</comment>
<dbReference type="CDD" id="cd04232">
    <property type="entry name" value="CuRO_1_CueO_FtsP"/>
    <property type="match status" value="1"/>
</dbReference>
<reference evidence="8" key="1">
    <citation type="submission" date="2016-10" db="EMBL/GenBank/DDBJ databases">
        <authorList>
            <person name="Varghese N."/>
            <person name="Submissions S."/>
        </authorList>
    </citation>
    <scope>NUCLEOTIDE SEQUENCE [LARGE SCALE GENOMIC DNA]</scope>
    <source>
        <strain evidence="8">DSM 19183</strain>
    </source>
</reference>
<dbReference type="Gene3D" id="2.60.40.420">
    <property type="entry name" value="Cupredoxins - blue copper proteins"/>
    <property type="match status" value="3"/>
</dbReference>
<dbReference type="STRING" id="426702.SAMN04488099_11280"/>
<dbReference type="SUPFAM" id="SSF49503">
    <property type="entry name" value="Cupredoxins"/>
    <property type="match status" value="3"/>
</dbReference>
<proteinExistence type="inferred from homology"/>
<dbReference type="GO" id="GO:0005507">
    <property type="term" value="F:copper ion binding"/>
    <property type="evidence" value="ECO:0007669"/>
    <property type="project" value="InterPro"/>
</dbReference>
<dbReference type="GO" id="GO:0016491">
    <property type="term" value="F:oxidoreductase activity"/>
    <property type="evidence" value="ECO:0007669"/>
    <property type="project" value="UniProtKB-KW"/>
</dbReference>
<dbReference type="Proteomes" id="UP000199081">
    <property type="component" value="Unassembled WGS sequence"/>
</dbReference>
<keyword evidence="3" id="KW-0560">Oxidoreductase</keyword>
<feature type="transmembrane region" description="Helical" evidence="4">
    <location>
        <begin position="7"/>
        <end position="28"/>
    </location>
</feature>
<evidence type="ECO:0000256" key="4">
    <source>
        <dbReference type="SAM" id="Phobius"/>
    </source>
</evidence>
<keyword evidence="7" id="KW-0131">Cell cycle</keyword>
<evidence type="ECO:0000256" key="1">
    <source>
        <dbReference type="ARBA" id="ARBA00010609"/>
    </source>
</evidence>
<accession>A0A1H7MRZ2</accession>
<evidence type="ECO:0000259" key="6">
    <source>
        <dbReference type="Pfam" id="PF07732"/>
    </source>
</evidence>
<dbReference type="CDD" id="cd13867">
    <property type="entry name" value="CuRO_2_CueO_FtsP"/>
    <property type="match status" value="1"/>
</dbReference>
<dbReference type="InterPro" id="IPR045087">
    <property type="entry name" value="Cu-oxidase_fam"/>
</dbReference>
<dbReference type="RefSeq" id="WP_246117681.1">
    <property type="nucleotide sequence ID" value="NZ_BJYC01000014.1"/>
</dbReference>
<feature type="domain" description="Plastocyanin-like" evidence="6">
    <location>
        <begin position="96"/>
        <end position="209"/>
    </location>
</feature>
<dbReference type="InterPro" id="IPR033138">
    <property type="entry name" value="Cu_oxidase_CS"/>
</dbReference>
<dbReference type="InterPro" id="IPR011707">
    <property type="entry name" value="Cu-oxidase-like_N"/>
</dbReference>
<name>A0A1H7MRZ2_9LACT</name>
<evidence type="ECO:0000313" key="7">
    <source>
        <dbReference type="EMBL" id="SEL14116.1"/>
    </source>
</evidence>
<protein>
    <submittedName>
        <fullName evidence="7">Multicopper oxidase with three cupredoxin domains (Includes cell division protein FtsP and spore coat protein CotA)</fullName>
    </submittedName>
</protein>
<organism evidence="7 8">
    <name type="scientific">Alkalibacterium pelagium</name>
    <dbReference type="NCBI Taxonomy" id="426702"/>
    <lineage>
        <taxon>Bacteria</taxon>
        <taxon>Bacillati</taxon>
        <taxon>Bacillota</taxon>
        <taxon>Bacilli</taxon>
        <taxon>Lactobacillales</taxon>
        <taxon>Carnobacteriaceae</taxon>
        <taxon>Alkalibacterium</taxon>
    </lineage>
</organism>
<dbReference type="CDD" id="cd13890">
    <property type="entry name" value="CuRO_3_CueO_FtsP"/>
    <property type="match status" value="1"/>
</dbReference>
<keyword evidence="7" id="KW-0167">Capsid protein</keyword>
<keyword evidence="8" id="KW-1185">Reference proteome</keyword>
<dbReference type="InterPro" id="IPR008972">
    <property type="entry name" value="Cupredoxin"/>
</dbReference>
<keyword evidence="7" id="KW-0132">Cell division</keyword>
<keyword evidence="4" id="KW-1133">Transmembrane helix</keyword>
<dbReference type="GO" id="GO:0051301">
    <property type="term" value="P:cell division"/>
    <property type="evidence" value="ECO:0007669"/>
    <property type="project" value="UniProtKB-KW"/>
</dbReference>
<dbReference type="AlphaFoldDB" id="A0A1H7MRZ2"/>
<dbReference type="EMBL" id="FNZU01000012">
    <property type="protein sequence ID" value="SEL14116.1"/>
    <property type="molecule type" value="Genomic_DNA"/>
</dbReference>
<feature type="domain" description="Plastocyanin-like" evidence="5">
    <location>
        <begin position="388"/>
        <end position="503"/>
    </location>
</feature>
<dbReference type="PANTHER" id="PTHR48267:SF1">
    <property type="entry name" value="BILIRUBIN OXIDASE"/>
    <property type="match status" value="1"/>
</dbReference>
<evidence type="ECO:0000313" key="8">
    <source>
        <dbReference type="Proteomes" id="UP000199081"/>
    </source>
</evidence>
<evidence type="ECO:0000259" key="5">
    <source>
        <dbReference type="Pfam" id="PF07731"/>
    </source>
</evidence>
<evidence type="ECO:0000256" key="3">
    <source>
        <dbReference type="ARBA" id="ARBA00023002"/>
    </source>
</evidence>
<dbReference type="Pfam" id="PF07731">
    <property type="entry name" value="Cu-oxidase_2"/>
    <property type="match status" value="1"/>
</dbReference>
<keyword evidence="7" id="KW-0946">Virion</keyword>